<keyword evidence="2" id="KW-1185">Reference proteome</keyword>
<gene>
    <name evidence="1" type="ORF">DPMN_135243</name>
</gene>
<dbReference type="AlphaFoldDB" id="A0A9D4JEH2"/>
<dbReference type="Proteomes" id="UP000828390">
    <property type="component" value="Unassembled WGS sequence"/>
</dbReference>
<proteinExistence type="predicted"/>
<sequence length="55" mass="5802">MLETKDAMIAANVLKSFCSVLTFKANVLLASSVSRSAAILFWSASLGSTAAETYN</sequence>
<evidence type="ECO:0000313" key="2">
    <source>
        <dbReference type="Proteomes" id="UP000828390"/>
    </source>
</evidence>
<organism evidence="1 2">
    <name type="scientific">Dreissena polymorpha</name>
    <name type="common">Zebra mussel</name>
    <name type="synonym">Mytilus polymorpha</name>
    <dbReference type="NCBI Taxonomy" id="45954"/>
    <lineage>
        <taxon>Eukaryota</taxon>
        <taxon>Metazoa</taxon>
        <taxon>Spiralia</taxon>
        <taxon>Lophotrochozoa</taxon>
        <taxon>Mollusca</taxon>
        <taxon>Bivalvia</taxon>
        <taxon>Autobranchia</taxon>
        <taxon>Heteroconchia</taxon>
        <taxon>Euheterodonta</taxon>
        <taxon>Imparidentia</taxon>
        <taxon>Neoheterodontei</taxon>
        <taxon>Myida</taxon>
        <taxon>Dreissenoidea</taxon>
        <taxon>Dreissenidae</taxon>
        <taxon>Dreissena</taxon>
    </lineage>
</organism>
<evidence type="ECO:0000313" key="1">
    <source>
        <dbReference type="EMBL" id="KAH3806914.1"/>
    </source>
</evidence>
<reference evidence="1" key="1">
    <citation type="journal article" date="2019" name="bioRxiv">
        <title>The Genome of the Zebra Mussel, Dreissena polymorpha: A Resource for Invasive Species Research.</title>
        <authorList>
            <person name="McCartney M.A."/>
            <person name="Auch B."/>
            <person name="Kono T."/>
            <person name="Mallez S."/>
            <person name="Zhang Y."/>
            <person name="Obille A."/>
            <person name="Becker A."/>
            <person name="Abrahante J.E."/>
            <person name="Garbe J."/>
            <person name="Badalamenti J.P."/>
            <person name="Herman A."/>
            <person name="Mangelson H."/>
            <person name="Liachko I."/>
            <person name="Sullivan S."/>
            <person name="Sone E.D."/>
            <person name="Koren S."/>
            <person name="Silverstein K.A.T."/>
            <person name="Beckman K.B."/>
            <person name="Gohl D.M."/>
        </authorList>
    </citation>
    <scope>NUCLEOTIDE SEQUENCE</scope>
    <source>
        <strain evidence="1">Duluth1</strain>
        <tissue evidence="1">Whole animal</tissue>
    </source>
</reference>
<name>A0A9D4JEH2_DREPO</name>
<protein>
    <submittedName>
        <fullName evidence="1">Uncharacterized protein</fullName>
    </submittedName>
</protein>
<dbReference type="EMBL" id="JAIWYP010000006">
    <property type="protein sequence ID" value="KAH3806914.1"/>
    <property type="molecule type" value="Genomic_DNA"/>
</dbReference>
<reference evidence="1" key="2">
    <citation type="submission" date="2020-11" db="EMBL/GenBank/DDBJ databases">
        <authorList>
            <person name="McCartney M.A."/>
            <person name="Auch B."/>
            <person name="Kono T."/>
            <person name="Mallez S."/>
            <person name="Becker A."/>
            <person name="Gohl D.M."/>
            <person name="Silverstein K.A.T."/>
            <person name="Koren S."/>
            <person name="Bechman K.B."/>
            <person name="Herman A."/>
            <person name="Abrahante J.E."/>
            <person name="Garbe J."/>
        </authorList>
    </citation>
    <scope>NUCLEOTIDE SEQUENCE</scope>
    <source>
        <strain evidence="1">Duluth1</strain>
        <tissue evidence="1">Whole animal</tissue>
    </source>
</reference>
<accession>A0A9D4JEH2</accession>
<comment type="caution">
    <text evidence="1">The sequence shown here is derived from an EMBL/GenBank/DDBJ whole genome shotgun (WGS) entry which is preliminary data.</text>
</comment>